<dbReference type="PANTHER" id="PTHR11961">
    <property type="entry name" value="CYTOCHROME C"/>
    <property type="match status" value="1"/>
</dbReference>
<keyword evidence="1" id="KW-0813">Transport</keyword>
<evidence type="ECO:0000256" key="6">
    <source>
        <dbReference type="PROSITE-ProRule" id="PRU00433"/>
    </source>
</evidence>
<feature type="domain" description="Cytochrome c" evidence="7">
    <location>
        <begin position="201"/>
        <end position="302"/>
    </location>
</feature>
<protein>
    <submittedName>
        <fullName evidence="8">Cytochrome c family protein</fullName>
    </submittedName>
</protein>
<evidence type="ECO:0000313" key="8">
    <source>
        <dbReference type="EMBL" id="MDF8333228.1"/>
    </source>
</evidence>
<keyword evidence="4" id="KW-0249">Electron transport</keyword>
<name>A0ABT6CIW3_9SPHN</name>
<dbReference type="InterPro" id="IPR002327">
    <property type="entry name" value="Cyt_c_1A/1B"/>
</dbReference>
<keyword evidence="3 6" id="KW-0479">Metal-binding</keyword>
<accession>A0ABT6CIW3</accession>
<dbReference type="Proteomes" id="UP001222770">
    <property type="component" value="Unassembled WGS sequence"/>
</dbReference>
<dbReference type="EMBL" id="JAROCY010000006">
    <property type="protein sequence ID" value="MDF8333228.1"/>
    <property type="molecule type" value="Genomic_DNA"/>
</dbReference>
<dbReference type="PRINTS" id="PR00604">
    <property type="entry name" value="CYTCHRMECIAB"/>
</dbReference>
<dbReference type="Gene3D" id="1.10.760.10">
    <property type="entry name" value="Cytochrome c-like domain"/>
    <property type="match status" value="2"/>
</dbReference>
<reference evidence="8 9" key="1">
    <citation type="submission" date="2023-03" db="EMBL/GenBank/DDBJ databases">
        <title>Novosphingobium cyanobacteriorum sp. nov., isolated from a eutrophic reservoir during the Microcystis bloom period.</title>
        <authorList>
            <person name="Kang M."/>
            <person name="Le V."/>
            <person name="Ko S.-R."/>
            <person name="Lee S.-A."/>
            <person name="Ahn C.-Y."/>
        </authorList>
    </citation>
    <scope>NUCLEOTIDE SEQUENCE [LARGE SCALE GENOMIC DNA]</scope>
    <source>
        <strain evidence="8 9">HBC54</strain>
    </source>
</reference>
<dbReference type="Pfam" id="PF00034">
    <property type="entry name" value="Cytochrom_C"/>
    <property type="match status" value="2"/>
</dbReference>
<evidence type="ECO:0000256" key="4">
    <source>
        <dbReference type="ARBA" id="ARBA00022982"/>
    </source>
</evidence>
<sequence length="302" mass="30694">MDDRFNTIAGWTLFGGIVALGLSSLSSHYFEADKPERPEKLGYVIEGVEAEGGAGAAAAVLPIANRLATADAAKGEATFAKCKACHTIDQGAANGIGPNLWGTVGEGIAQGKGGFAFSDSLKAKGGNWDFAALDEWLANPKKFAEGTKMSFAGIADPQERANVILYLNTKGSNVPLPAPEAVPAAGAAPAEGAAPAVAVAGDAAAGEKVFAKCKACHTIDQGAANGIGPNLWGVAGEKVAGDRGGFAFSDALKGKGGVWDDATLDTWLSGPAKFAPGTKMTFAGLPDAKQRADVIAYLKSKK</sequence>
<keyword evidence="9" id="KW-1185">Reference proteome</keyword>
<gene>
    <name evidence="8" type="ORF">POM99_08455</name>
</gene>
<evidence type="ECO:0000256" key="1">
    <source>
        <dbReference type="ARBA" id="ARBA00022448"/>
    </source>
</evidence>
<keyword evidence="2 6" id="KW-0349">Heme</keyword>
<feature type="domain" description="Cytochrome c" evidence="7">
    <location>
        <begin position="70"/>
        <end position="171"/>
    </location>
</feature>
<keyword evidence="5 6" id="KW-0408">Iron</keyword>
<comment type="caution">
    <text evidence="8">The sequence shown here is derived from an EMBL/GenBank/DDBJ whole genome shotgun (WGS) entry which is preliminary data.</text>
</comment>
<dbReference type="PROSITE" id="PS51007">
    <property type="entry name" value="CYTC"/>
    <property type="match status" value="2"/>
</dbReference>
<dbReference type="RefSeq" id="WP_277276698.1">
    <property type="nucleotide sequence ID" value="NZ_JAROCY010000006.1"/>
</dbReference>
<organism evidence="8 9">
    <name type="scientific">Novosphingobium cyanobacteriorum</name>
    <dbReference type="NCBI Taxonomy" id="3024215"/>
    <lineage>
        <taxon>Bacteria</taxon>
        <taxon>Pseudomonadati</taxon>
        <taxon>Pseudomonadota</taxon>
        <taxon>Alphaproteobacteria</taxon>
        <taxon>Sphingomonadales</taxon>
        <taxon>Sphingomonadaceae</taxon>
        <taxon>Novosphingobium</taxon>
    </lineage>
</organism>
<evidence type="ECO:0000313" key="9">
    <source>
        <dbReference type="Proteomes" id="UP001222770"/>
    </source>
</evidence>
<dbReference type="SUPFAM" id="SSF46626">
    <property type="entry name" value="Cytochrome c"/>
    <property type="match status" value="2"/>
</dbReference>
<evidence type="ECO:0000256" key="2">
    <source>
        <dbReference type="ARBA" id="ARBA00022617"/>
    </source>
</evidence>
<evidence type="ECO:0000259" key="7">
    <source>
        <dbReference type="PROSITE" id="PS51007"/>
    </source>
</evidence>
<dbReference type="InterPro" id="IPR036909">
    <property type="entry name" value="Cyt_c-like_dom_sf"/>
</dbReference>
<evidence type="ECO:0000256" key="5">
    <source>
        <dbReference type="ARBA" id="ARBA00023004"/>
    </source>
</evidence>
<evidence type="ECO:0000256" key="3">
    <source>
        <dbReference type="ARBA" id="ARBA00022723"/>
    </source>
</evidence>
<dbReference type="InterPro" id="IPR009056">
    <property type="entry name" value="Cyt_c-like_dom"/>
</dbReference>
<proteinExistence type="predicted"/>